<sequence>MKRCYLALLIFLFIPMHTSAENQKITFLPSDIQLQGKSTVVCDTPYFQIILPANWVIKKHQVEKDWTNEDVIWIAGNSPNGHIRIQIFSSVGKGTPDKLIDSWNKTTWITKKQTEKFSLSGANSVMVSGLMSINNDLHYQISYEIYPGNKVISISALIKPESYDQESVLIREIVNTLKFKN</sequence>
<protein>
    <recommendedName>
        <fullName evidence="4">DUF1795 domain-containing protein</fullName>
    </recommendedName>
</protein>
<proteinExistence type="predicted"/>
<evidence type="ECO:0008006" key="4">
    <source>
        <dbReference type="Google" id="ProtNLM"/>
    </source>
</evidence>
<evidence type="ECO:0000313" key="3">
    <source>
        <dbReference type="Proteomes" id="UP000277811"/>
    </source>
</evidence>
<organism evidence="2 3">
    <name type="scientific">Lucifera butyrica</name>
    <dbReference type="NCBI Taxonomy" id="1351585"/>
    <lineage>
        <taxon>Bacteria</taxon>
        <taxon>Bacillati</taxon>
        <taxon>Bacillota</taxon>
        <taxon>Negativicutes</taxon>
        <taxon>Veillonellales</taxon>
        <taxon>Veillonellaceae</taxon>
        <taxon>Lucifera</taxon>
    </lineage>
</organism>
<dbReference type="Proteomes" id="UP000277811">
    <property type="component" value="Unassembled WGS sequence"/>
</dbReference>
<dbReference type="AlphaFoldDB" id="A0A498R229"/>
<keyword evidence="3" id="KW-1185">Reference proteome</keyword>
<feature type="chain" id="PRO_5019779019" description="DUF1795 domain-containing protein" evidence="1">
    <location>
        <begin position="21"/>
        <end position="181"/>
    </location>
</feature>
<dbReference type="RefSeq" id="WP_122626427.1">
    <property type="nucleotide sequence ID" value="NZ_UPPP01000055.1"/>
</dbReference>
<dbReference type="EMBL" id="UPPP01000055">
    <property type="protein sequence ID" value="VBB05441.1"/>
    <property type="molecule type" value="Genomic_DNA"/>
</dbReference>
<accession>A0A498R229</accession>
<evidence type="ECO:0000256" key="1">
    <source>
        <dbReference type="SAM" id="SignalP"/>
    </source>
</evidence>
<reference evidence="2 3" key="1">
    <citation type="submission" date="2018-06" db="EMBL/GenBank/DDBJ databases">
        <authorList>
            <person name="Strepis N."/>
        </authorList>
    </citation>
    <scope>NUCLEOTIDE SEQUENCE [LARGE SCALE GENOMIC DNA]</scope>
    <source>
        <strain evidence="2">LUCI</strain>
    </source>
</reference>
<keyword evidence="1" id="KW-0732">Signal</keyword>
<name>A0A498R229_9FIRM</name>
<gene>
    <name evidence="2" type="ORF">LUCI_0651</name>
</gene>
<evidence type="ECO:0000313" key="2">
    <source>
        <dbReference type="EMBL" id="VBB05441.1"/>
    </source>
</evidence>
<feature type="signal peptide" evidence="1">
    <location>
        <begin position="1"/>
        <end position="20"/>
    </location>
</feature>